<evidence type="ECO:0000313" key="2">
    <source>
        <dbReference type="Proteomes" id="UP001235874"/>
    </source>
</evidence>
<gene>
    <name evidence="1" type="ORF">Q3V37_25010</name>
</gene>
<dbReference type="KEGG" id="mprn:Q3V37_25010"/>
<organism evidence="1 2">
    <name type="scientific">Micromonospora profundi</name>
    <dbReference type="NCBI Taxonomy" id="1420889"/>
    <lineage>
        <taxon>Bacteria</taxon>
        <taxon>Bacillati</taxon>
        <taxon>Actinomycetota</taxon>
        <taxon>Actinomycetes</taxon>
        <taxon>Micromonosporales</taxon>
        <taxon>Micromonosporaceae</taxon>
        <taxon>Micromonospora</taxon>
    </lineage>
</organism>
<protein>
    <submittedName>
        <fullName evidence="1">Uncharacterized protein</fullName>
    </submittedName>
</protein>
<proteinExistence type="predicted"/>
<name>A0AAJ6HPZ1_9ACTN</name>
<dbReference type="EMBL" id="CP130472">
    <property type="protein sequence ID" value="WLS44616.1"/>
    <property type="molecule type" value="Genomic_DNA"/>
</dbReference>
<sequence length="68" mass="7490">MTPTRNSGETATLPLGTTPSTFRYLEIMATDVPWQPEITNERLVLTGTGDVLVRPRVERPTCDLETGS</sequence>
<dbReference type="RefSeq" id="WP_306271833.1">
    <property type="nucleotide sequence ID" value="NZ_CP130472.1"/>
</dbReference>
<dbReference type="Proteomes" id="UP001235874">
    <property type="component" value="Chromosome"/>
</dbReference>
<dbReference type="AlphaFoldDB" id="A0AAJ6HPZ1"/>
<reference evidence="1 2" key="1">
    <citation type="submission" date="2023-07" db="EMBL/GenBank/DDBJ databases">
        <title>Micromonospora profundi TRM 95458 converts glycerol to a new osmotic compound.</title>
        <authorList>
            <person name="Lu D."/>
        </authorList>
    </citation>
    <scope>NUCLEOTIDE SEQUENCE [LARGE SCALE GENOMIC DNA]</scope>
    <source>
        <strain evidence="1 2">TRM95458</strain>
    </source>
</reference>
<keyword evidence="2" id="KW-1185">Reference proteome</keyword>
<evidence type="ECO:0000313" key="1">
    <source>
        <dbReference type="EMBL" id="WLS44616.1"/>
    </source>
</evidence>
<accession>A0AAJ6HPZ1</accession>